<name>A0A512DMS1_9PROT</name>
<accession>A0A512DMS1</accession>
<dbReference type="EMBL" id="BJYZ01000006">
    <property type="protein sequence ID" value="GEO37460.1"/>
    <property type="molecule type" value="Genomic_DNA"/>
</dbReference>
<dbReference type="NCBIfam" id="TIGR02937">
    <property type="entry name" value="sigma70-ECF"/>
    <property type="match status" value="1"/>
</dbReference>
<organism evidence="11 12">
    <name type="scientific">Skermanella aerolata</name>
    <dbReference type="NCBI Taxonomy" id="393310"/>
    <lineage>
        <taxon>Bacteria</taxon>
        <taxon>Pseudomonadati</taxon>
        <taxon>Pseudomonadota</taxon>
        <taxon>Alphaproteobacteria</taxon>
        <taxon>Rhodospirillales</taxon>
        <taxon>Azospirillaceae</taxon>
        <taxon>Skermanella</taxon>
    </lineage>
</organism>
<dbReference type="CDD" id="cd06171">
    <property type="entry name" value="Sigma70_r4"/>
    <property type="match status" value="1"/>
</dbReference>
<dbReference type="SUPFAM" id="SSF88659">
    <property type="entry name" value="Sigma3 and sigma4 domains of RNA polymerase sigma factors"/>
    <property type="match status" value="1"/>
</dbReference>
<dbReference type="InterPro" id="IPR013324">
    <property type="entry name" value="RNA_pol_sigma_r3/r4-like"/>
</dbReference>
<comment type="caution">
    <text evidence="11">The sequence shown here is derived from an EMBL/GenBank/DDBJ whole genome shotgun (WGS) entry which is preliminary data.</text>
</comment>
<feature type="coiled-coil region" evidence="9">
    <location>
        <begin position="204"/>
        <end position="241"/>
    </location>
</feature>
<dbReference type="InterPro" id="IPR009042">
    <property type="entry name" value="RNA_pol_sigma70_r1_2"/>
</dbReference>
<evidence type="ECO:0000256" key="1">
    <source>
        <dbReference type="ARBA" id="ARBA00007788"/>
    </source>
</evidence>
<keyword evidence="9" id="KW-0175">Coiled coil</keyword>
<dbReference type="GO" id="GO:0003677">
    <property type="term" value="F:DNA binding"/>
    <property type="evidence" value="ECO:0007669"/>
    <property type="project" value="UniProtKB-KW"/>
</dbReference>
<dbReference type="Pfam" id="PF00140">
    <property type="entry name" value="Sigma70_r1_2"/>
    <property type="match status" value="1"/>
</dbReference>
<keyword evidence="4" id="KW-0346">Stress response</keyword>
<gene>
    <name evidence="11" type="primary">rpoH_1</name>
    <name evidence="11" type="ORF">SAE02_16080</name>
</gene>
<dbReference type="InterPro" id="IPR013325">
    <property type="entry name" value="RNA_pol_sigma_r2"/>
</dbReference>
<evidence type="ECO:0000259" key="10">
    <source>
        <dbReference type="PROSITE" id="PS00716"/>
    </source>
</evidence>
<evidence type="ECO:0000256" key="4">
    <source>
        <dbReference type="ARBA" id="ARBA00023016"/>
    </source>
</evidence>
<keyword evidence="12" id="KW-1185">Reference proteome</keyword>
<dbReference type="PRINTS" id="PR00046">
    <property type="entry name" value="SIGMA70FCT"/>
</dbReference>
<evidence type="ECO:0000256" key="6">
    <source>
        <dbReference type="ARBA" id="ARBA00023125"/>
    </source>
</evidence>
<dbReference type="InterPro" id="IPR007630">
    <property type="entry name" value="RNA_pol_sigma70_r4"/>
</dbReference>
<dbReference type="NCBIfam" id="NF005143">
    <property type="entry name" value="PRK06596.1"/>
    <property type="match status" value="1"/>
</dbReference>
<dbReference type="PIRSF" id="PIRSF000770">
    <property type="entry name" value="RNA_pol_sigma-SigE/K"/>
    <property type="match status" value="1"/>
</dbReference>
<dbReference type="Gene3D" id="1.20.140.160">
    <property type="match status" value="1"/>
</dbReference>
<keyword evidence="6" id="KW-0238">DNA-binding</keyword>
<reference evidence="11 12" key="1">
    <citation type="submission" date="2019-07" db="EMBL/GenBank/DDBJ databases">
        <title>Whole genome shotgun sequence of Skermanella aerolata NBRC 106429.</title>
        <authorList>
            <person name="Hosoyama A."/>
            <person name="Uohara A."/>
            <person name="Ohji S."/>
            <person name="Ichikawa N."/>
        </authorList>
    </citation>
    <scope>NUCLEOTIDE SEQUENCE [LARGE SCALE GENOMIC DNA]</scope>
    <source>
        <strain evidence="11 12">NBRC 106429</strain>
    </source>
</reference>
<dbReference type="Gene3D" id="1.10.601.10">
    <property type="entry name" value="RNA Polymerase Primary Sigma Factor"/>
    <property type="match status" value="1"/>
</dbReference>
<dbReference type="NCBIfam" id="TIGR02392">
    <property type="entry name" value="rpoH_proteo"/>
    <property type="match status" value="1"/>
</dbReference>
<keyword evidence="3" id="KW-0805">Transcription regulation</keyword>
<dbReference type="Proteomes" id="UP000321523">
    <property type="component" value="Unassembled WGS sequence"/>
</dbReference>
<dbReference type="GO" id="GO:0016987">
    <property type="term" value="F:sigma factor activity"/>
    <property type="evidence" value="ECO:0007669"/>
    <property type="project" value="UniProtKB-UniRule"/>
</dbReference>
<dbReference type="InterPro" id="IPR012759">
    <property type="entry name" value="RNA_pol_sigma_RpoH_proteobac"/>
</dbReference>
<sequence>MESSPSRSDLARYLSRIREYPMLGADEEADLARAWRDRRDPDAAERLIGSHLRLVAKVARGYAGYGLPMSDMIAEGNMGMVQALNGFDPDRGYRFTTYALWWIRAAMQEYILRSWSMVRMGTTGAEKKLFFGLRRAKSNMNLLQEGDLSPEEALRLAQHMKVPVADVAGMNGRLAGPDQSLNLPLPGMEDGQAQDWLVDPSESQEEMLAQRQELERRRLQLKRAMQQLQERERSILAARRLSEEPLTLEDLSRQFGISRERVRQIEARAIEKLQRLMTGGRRVPSLVPA</sequence>
<dbReference type="GO" id="GO:0006352">
    <property type="term" value="P:DNA-templated transcription initiation"/>
    <property type="evidence" value="ECO:0007669"/>
    <property type="project" value="UniProtKB-UniRule"/>
</dbReference>
<evidence type="ECO:0000256" key="9">
    <source>
        <dbReference type="SAM" id="Coils"/>
    </source>
</evidence>
<evidence type="ECO:0000256" key="8">
    <source>
        <dbReference type="NCBIfam" id="TIGR02392"/>
    </source>
</evidence>
<dbReference type="InterPro" id="IPR000943">
    <property type="entry name" value="RNA_pol_sigma70"/>
</dbReference>
<protein>
    <recommendedName>
        <fullName evidence="8">RNA polymerase sigma factor RpoH</fullName>
    </recommendedName>
</protein>
<dbReference type="RefSeq" id="WP_044427188.1">
    <property type="nucleotide sequence ID" value="NZ_BJYZ01000006.1"/>
</dbReference>
<feature type="domain" description="RNA polymerase sigma-70" evidence="10">
    <location>
        <begin position="247"/>
        <end position="273"/>
    </location>
</feature>
<dbReference type="PANTHER" id="PTHR30376">
    <property type="entry name" value="SIGMA FACTOR RPOH HEAT SHOCK RELATED"/>
    <property type="match status" value="1"/>
</dbReference>
<dbReference type="Pfam" id="PF04542">
    <property type="entry name" value="Sigma70_r2"/>
    <property type="match status" value="1"/>
</dbReference>
<dbReference type="PROSITE" id="PS00716">
    <property type="entry name" value="SIGMA70_2"/>
    <property type="match status" value="1"/>
</dbReference>
<evidence type="ECO:0000313" key="12">
    <source>
        <dbReference type="Proteomes" id="UP000321523"/>
    </source>
</evidence>
<dbReference type="InterPro" id="IPR014284">
    <property type="entry name" value="RNA_pol_sigma-70_dom"/>
</dbReference>
<evidence type="ECO:0000256" key="5">
    <source>
        <dbReference type="ARBA" id="ARBA00023082"/>
    </source>
</evidence>
<dbReference type="OrthoDB" id="9780321at2"/>
<dbReference type="Pfam" id="PF04545">
    <property type="entry name" value="Sigma70_r4"/>
    <property type="match status" value="1"/>
</dbReference>
<evidence type="ECO:0000313" key="11">
    <source>
        <dbReference type="EMBL" id="GEO37460.1"/>
    </source>
</evidence>
<dbReference type="PANTHER" id="PTHR30376:SF3">
    <property type="entry name" value="RNA POLYMERASE SIGMA FACTOR RPOH"/>
    <property type="match status" value="1"/>
</dbReference>
<evidence type="ECO:0000256" key="2">
    <source>
        <dbReference type="ARBA" id="ARBA00022490"/>
    </source>
</evidence>
<proteinExistence type="inferred from homology"/>
<keyword evidence="2" id="KW-0963">Cytoplasm</keyword>
<dbReference type="InterPro" id="IPR050813">
    <property type="entry name" value="Sigma-70_Factor"/>
</dbReference>
<dbReference type="InterPro" id="IPR007627">
    <property type="entry name" value="RNA_pol_sigma70_r2"/>
</dbReference>
<comment type="similarity">
    <text evidence="1">Belongs to the sigma-70 factor family.</text>
</comment>
<keyword evidence="5" id="KW-0731">Sigma factor</keyword>
<evidence type="ECO:0000256" key="7">
    <source>
        <dbReference type="ARBA" id="ARBA00023163"/>
    </source>
</evidence>
<dbReference type="SUPFAM" id="SSF88946">
    <property type="entry name" value="Sigma2 domain of RNA polymerase sigma factors"/>
    <property type="match status" value="1"/>
</dbReference>
<evidence type="ECO:0000256" key="3">
    <source>
        <dbReference type="ARBA" id="ARBA00023015"/>
    </source>
</evidence>
<keyword evidence="7" id="KW-0804">Transcription</keyword>
<dbReference type="AlphaFoldDB" id="A0A512DMS1"/>